<evidence type="ECO:0000256" key="6">
    <source>
        <dbReference type="ARBA" id="ARBA00023136"/>
    </source>
</evidence>
<dbReference type="InParanoid" id="A0A1B1YW30"/>
<dbReference type="InterPro" id="IPR017039">
    <property type="entry name" value="Virul_fac_BrkB"/>
</dbReference>
<dbReference type="GO" id="GO:0005886">
    <property type="term" value="C:plasma membrane"/>
    <property type="evidence" value="ECO:0007669"/>
    <property type="project" value="UniProtKB-SubCell"/>
</dbReference>
<evidence type="ECO:0000313" key="9">
    <source>
        <dbReference type="Proteomes" id="UP000092952"/>
    </source>
</evidence>
<dbReference type="PANTHER" id="PTHR30213">
    <property type="entry name" value="INNER MEMBRANE PROTEIN YHJD"/>
    <property type="match status" value="1"/>
</dbReference>
<dbReference type="InterPro" id="IPR023679">
    <property type="entry name" value="UPF0761_bac"/>
</dbReference>
<feature type="transmembrane region" description="Helical" evidence="7">
    <location>
        <begin position="168"/>
        <end position="194"/>
    </location>
</feature>
<accession>A0A1B1YW30</accession>
<keyword evidence="5 7" id="KW-1133">Transmembrane helix</keyword>
<dbReference type="SUPFAM" id="SSF46785">
    <property type="entry name" value="Winged helix' DNA-binding domain"/>
    <property type="match status" value="1"/>
</dbReference>
<dbReference type="EMBL" id="CP014671">
    <property type="protein sequence ID" value="ANX05024.1"/>
    <property type="molecule type" value="Genomic_DNA"/>
</dbReference>
<evidence type="ECO:0000256" key="3">
    <source>
        <dbReference type="ARBA" id="ARBA00022519"/>
    </source>
</evidence>
<dbReference type="Pfam" id="PF03631">
    <property type="entry name" value="Virul_fac_BrkB"/>
    <property type="match status" value="1"/>
</dbReference>
<proteinExistence type="inferred from homology"/>
<name>A0A1B1YW30_9GAMM</name>
<organism evidence="8 9">
    <name type="scientific">Immundisolibacter cernigliae</name>
    <dbReference type="NCBI Taxonomy" id="1810504"/>
    <lineage>
        <taxon>Bacteria</taxon>
        <taxon>Pseudomonadati</taxon>
        <taxon>Pseudomonadota</taxon>
        <taxon>Gammaproteobacteria</taxon>
        <taxon>Immundisolibacterales</taxon>
        <taxon>Immundisolibacteraceae</taxon>
        <taxon>Immundisolibacter</taxon>
    </lineage>
</organism>
<keyword evidence="9" id="KW-1185">Reference proteome</keyword>
<dbReference type="NCBIfam" id="TIGR00765">
    <property type="entry name" value="yihY_not_rbn"/>
    <property type="match status" value="1"/>
</dbReference>
<feature type="transmembrane region" description="Helical" evidence="7">
    <location>
        <begin position="125"/>
        <end position="147"/>
    </location>
</feature>
<evidence type="ECO:0000256" key="7">
    <source>
        <dbReference type="HAMAP-Rule" id="MF_00672"/>
    </source>
</evidence>
<evidence type="ECO:0000256" key="1">
    <source>
        <dbReference type="ARBA" id="ARBA00004651"/>
    </source>
</evidence>
<dbReference type="Gene3D" id="1.10.10.10">
    <property type="entry name" value="Winged helix-like DNA-binding domain superfamily/Winged helix DNA-binding domain"/>
    <property type="match status" value="1"/>
</dbReference>
<keyword evidence="6 7" id="KW-0472">Membrane</keyword>
<dbReference type="HAMAP" id="MF_00672">
    <property type="entry name" value="UPF0761"/>
    <property type="match status" value="1"/>
</dbReference>
<dbReference type="PANTHER" id="PTHR30213:SF0">
    <property type="entry name" value="UPF0761 MEMBRANE PROTEIN YIHY"/>
    <property type="match status" value="1"/>
</dbReference>
<comment type="similarity">
    <text evidence="7">Belongs to the UPF0761 family.</text>
</comment>
<keyword evidence="3" id="KW-0997">Cell inner membrane</keyword>
<feature type="transmembrane region" description="Helical" evidence="7">
    <location>
        <begin position="206"/>
        <end position="228"/>
    </location>
</feature>
<feature type="transmembrane region" description="Helical" evidence="7">
    <location>
        <begin position="61"/>
        <end position="87"/>
    </location>
</feature>
<dbReference type="InterPro" id="IPR036388">
    <property type="entry name" value="WH-like_DNA-bd_sf"/>
</dbReference>
<feature type="transmembrane region" description="Helical" evidence="7">
    <location>
        <begin position="282"/>
        <end position="301"/>
    </location>
</feature>
<evidence type="ECO:0000256" key="4">
    <source>
        <dbReference type="ARBA" id="ARBA00022692"/>
    </source>
</evidence>
<dbReference type="KEGG" id="gbi:PG2T_13130"/>
<sequence length="437" mass="46919">MRRRGAGGTQAGAFQGVDWPGTAQIGYGSRMTTTSPSRVRALLAGLRFIGRRLSQERITQTAASLTFTTVISLVPLLAVMLAVFTAFPAFDELRGRLQDWFAQALLPPNIAEAVFGYLNQFAEKAAGLGAAGVIGLLVTATLLLLTVDRSLNLIWRTSRPRPFLQRVMLFWAWLTAGPLLMAFALGQLSLAAALSSGWLGAIPGATALLGTLVSWLVMGGLLAVVYRVVPNTEVLWRDALAGGVLAAVAFNLASRLFAWYIGRLPTYAAVYGTFATLPLALIWIYWSWLVVLGGAIVAAWLPALRSGVMARSAPVGGDFLLALQVLCRLAATRQPPLCGLDMATLARGLAADPQRLEGVLQSLEALGWVGQVRSAQHRRVRWVLLIDPQVATLRPLVDHLLLDREAAARAGLLPGSLFNDEVLGRPVQDCLGKDLRG</sequence>
<dbReference type="InterPro" id="IPR036390">
    <property type="entry name" value="WH_DNA-bd_sf"/>
</dbReference>
<evidence type="ECO:0000256" key="2">
    <source>
        <dbReference type="ARBA" id="ARBA00022475"/>
    </source>
</evidence>
<comment type="subcellular location">
    <subcellularLocation>
        <location evidence="1 7">Cell membrane</location>
        <topology evidence="1 7">Multi-pass membrane protein</topology>
    </subcellularLocation>
</comment>
<feature type="transmembrane region" description="Helical" evidence="7">
    <location>
        <begin position="240"/>
        <end position="262"/>
    </location>
</feature>
<dbReference type="AlphaFoldDB" id="A0A1B1YW30"/>
<protein>
    <recommendedName>
        <fullName evidence="7">UPF0761 membrane protein PG2T_13130</fullName>
    </recommendedName>
</protein>
<evidence type="ECO:0000313" key="8">
    <source>
        <dbReference type="EMBL" id="ANX05024.1"/>
    </source>
</evidence>
<dbReference type="FunCoup" id="A0A1B1YW30">
    <property type="interactions" value="142"/>
</dbReference>
<dbReference type="STRING" id="1810504.PG2T_13130"/>
<reference evidence="9" key="1">
    <citation type="submission" date="2016-03" db="EMBL/GenBank/DDBJ databases">
        <title>Complete genome sequence of Solimmundus cernigliae, representing a novel lineage of polycyclic aromatic hydrocarbon degraders within the Gammaproteobacteria.</title>
        <authorList>
            <person name="Singleton D.R."/>
            <person name="Dickey A.N."/>
            <person name="Scholl E.H."/>
            <person name="Wright F.A."/>
            <person name="Aitken M.D."/>
        </authorList>
    </citation>
    <scope>NUCLEOTIDE SEQUENCE [LARGE SCALE GENOMIC DNA]</scope>
    <source>
        <strain evidence="9">TR3.2</strain>
    </source>
</reference>
<gene>
    <name evidence="8" type="ORF">PG2T_13130</name>
</gene>
<dbReference type="Proteomes" id="UP000092952">
    <property type="component" value="Chromosome"/>
</dbReference>
<evidence type="ECO:0000256" key="5">
    <source>
        <dbReference type="ARBA" id="ARBA00022989"/>
    </source>
</evidence>
<keyword evidence="4 7" id="KW-0812">Transmembrane</keyword>
<keyword evidence="2 7" id="KW-1003">Cell membrane</keyword>